<name>A0ABW7JSA0_9NOCA</name>
<comment type="caution">
    <text evidence="3">The sequence shown here is derived from an EMBL/GenBank/DDBJ whole genome shotgun (WGS) entry which is preliminary data.</text>
</comment>
<dbReference type="Pfam" id="PF11887">
    <property type="entry name" value="Mce4_CUP1"/>
    <property type="match status" value="1"/>
</dbReference>
<dbReference type="Pfam" id="PF02470">
    <property type="entry name" value="MlaD"/>
    <property type="match status" value="1"/>
</dbReference>
<evidence type="ECO:0000259" key="2">
    <source>
        <dbReference type="Pfam" id="PF11887"/>
    </source>
</evidence>
<feature type="domain" description="Mce/MlaD" evidence="1">
    <location>
        <begin position="37"/>
        <end position="111"/>
    </location>
</feature>
<evidence type="ECO:0000259" key="1">
    <source>
        <dbReference type="Pfam" id="PF02470"/>
    </source>
</evidence>
<feature type="domain" description="Mammalian cell entry C-terminal" evidence="2">
    <location>
        <begin position="149"/>
        <end position="303"/>
    </location>
</feature>
<dbReference type="EMBL" id="JBIMSO010000067">
    <property type="protein sequence ID" value="MFH5210890.1"/>
    <property type="molecule type" value="Genomic_DNA"/>
</dbReference>
<dbReference type="PANTHER" id="PTHR33371">
    <property type="entry name" value="INTERMEMBRANE PHOSPHOLIPID TRANSPORT SYSTEM BINDING PROTEIN MLAD-RELATED"/>
    <property type="match status" value="1"/>
</dbReference>
<sequence>MSIVENRSFWLGIGTGAVVLALLLGSSAMTYFRVGQQSVEVEFAQTAGLQSGDSVDIAGIQVGTVQSARLEDDHVVAVLRIDPDLELGPDATAAIKLSTILGKMHVDLVTGNGEGLPDNRIPISNTSVPYNLAKVVNDPKYKAQFEHVELIDPQKLRETLDALDTQMGDSPALTVEAINSIGVLAKVIDDRREEVDGLLKNLDSVSTLVSDNQNSVLLLLTRGAGIGEAVAQRQDLVRQLLDTVATLSGELAQMGVENNGKFGPLIQNLNTMSEGLEKNRANLDSLFEIMPVTVRQFNNVVGNGPYGDVYAPWLFPDNWLCFAQVVQGCQ</sequence>
<proteinExistence type="predicted"/>
<reference evidence="3 4" key="1">
    <citation type="submission" date="2024-10" db="EMBL/GenBank/DDBJ databases">
        <authorList>
            <person name="Riesco R."/>
        </authorList>
    </citation>
    <scope>NUCLEOTIDE SEQUENCE [LARGE SCALE GENOMIC DNA]</scope>
    <source>
        <strain evidence="3 4">NCIMB 15449</strain>
    </source>
</reference>
<dbReference type="PANTHER" id="PTHR33371:SF18">
    <property type="entry name" value="MCE-FAMILY PROTEIN MCE3C"/>
    <property type="match status" value="1"/>
</dbReference>
<organism evidence="3 4">
    <name type="scientific">Antrihabitans spumae</name>
    <dbReference type="NCBI Taxonomy" id="3373370"/>
    <lineage>
        <taxon>Bacteria</taxon>
        <taxon>Bacillati</taxon>
        <taxon>Actinomycetota</taxon>
        <taxon>Actinomycetes</taxon>
        <taxon>Mycobacteriales</taxon>
        <taxon>Nocardiaceae</taxon>
        <taxon>Antrihabitans</taxon>
    </lineage>
</organism>
<accession>A0ABW7JSA0</accession>
<protein>
    <submittedName>
        <fullName evidence="3">MlaD family protein</fullName>
    </submittedName>
</protein>
<dbReference type="InterPro" id="IPR003399">
    <property type="entry name" value="Mce/MlaD"/>
</dbReference>
<dbReference type="Proteomes" id="UP001609175">
    <property type="component" value="Unassembled WGS sequence"/>
</dbReference>
<dbReference type="RefSeq" id="WP_395116969.1">
    <property type="nucleotide sequence ID" value="NZ_JBIMSO010000067.1"/>
</dbReference>
<evidence type="ECO:0000313" key="4">
    <source>
        <dbReference type="Proteomes" id="UP001609175"/>
    </source>
</evidence>
<evidence type="ECO:0000313" key="3">
    <source>
        <dbReference type="EMBL" id="MFH5210890.1"/>
    </source>
</evidence>
<gene>
    <name evidence="3" type="ORF">ACHIPZ_22175</name>
</gene>
<dbReference type="InterPro" id="IPR052336">
    <property type="entry name" value="MlaD_Phospholipid_Transporter"/>
</dbReference>
<dbReference type="InterPro" id="IPR024516">
    <property type="entry name" value="Mce_C"/>
</dbReference>